<dbReference type="GO" id="GO:0004331">
    <property type="term" value="F:fructose-2,6-bisphosphate 2-phosphatase activity"/>
    <property type="evidence" value="ECO:0007669"/>
    <property type="project" value="TreeGrafter"/>
</dbReference>
<dbReference type="Gene3D" id="3.40.50.1240">
    <property type="entry name" value="Phosphoglycerate mutase-like"/>
    <property type="match status" value="1"/>
</dbReference>
<feature type="active site" description="Tele-phosphohistidine intermediate" evidence="2">
    <location>
        <position position="11"/>
    </location>
</feature>
<name>A0A0R1LG17_9LACO</name>
<dbReference type="GO" id="GO:0005829">
    <property type="term" value="C:cytosol"/>
    <property type="evidence" value="ECO:0007669"/>
    <property type="project" value="TreeGrafter"/>
</dbReference>
<evidence type="ECO:0000256" key="1">
    <source>
        <dbReference type="ARBA" id="ARBA00022801"/>
    </source>
</evidence>
<dbReference type="InterPro" id="IPR029033">
    <property type="entry name" value="His_PPase_superfam"/>
</dbReference>
<dbReference type="PANTHER" id="PTHR46517">
    <property type="entry name" value="FRUCTOSE-2,6-BISPHOSPHATASE TIGAR"/>
    <property type="match status" value="1"/>
</dbReference>
<feature type="site" description="Transition state stabilizer" evidence="4">
    <location>
        <position position="171"/>
    </location>
</feature>
<dbReference type="PANTHER" id="PTHR46517:SF1">
    <property type="entry name" value="FRUCTOSE-2,6-BISPHOSPHATASE TIGAR"/>
    <property type="match status" value="1"/>
</dbReference>
<dbReference type="PROSITE" id="PS00175">
    <property type="entry name" value="PG_MUTASE"/>
    <property type="match status" value="1"/>
</dbReference>
<dbReference type="RefSeq" id="WP_057803974.1">
    <property type="nucleotide sequence ID" value="NZ_AZDV01000026.1"/>
</dbReference>
<dbReference type="InterPro" id="IPR013078">
    <property type="entry name" value="His_Pase_superF_clade-1"/>
</dbReference>
<evidence type="ECO:0000313" key="6">
    <source>
        <dbReference type="Proteomes" id="UP000051955"/>
    </source>
</evidence>
<dbReference type="PATRIC" id="fig|1423715.3.peg.750"/>
<protein>
    <submittedName>
        <fullName evidence="5">Phosphoglycerate mutase</fullName>
    </submittedName>
</protein>
<feature type="active site" description="Proton donor/acceptor" evidence="2">
    <location>
        <position position="87"/>
    </location>
</feature>
<comment type="caution">
    <text evidence="5">The sequence shown here is derived from an EMBL/GenBank/DDBJ whole genome shotgun (WGS) entry which is preliminary data.</text>
</comment>
<keyword evidence="6" id="KW-1185">Reference proteome</keyword>
<dbReference type="AlphaFoldDB" id="A0A0R1LG17"/>
<dbReference type="CDD" id="cd07067">
    <property type="entry name" value="HP_PGM_like"/>
    <property type="match status" value="1"/>
</dbReference>
<evidence type="ECO:0000256" key="3">
    <source>
        <dbReference type="PIRSR" id="PIRSR613078-2"/>
    </source>
</evidence>
<dbReference type="Proteomes" id="UP000051955">
    <property type="component" value="Unassembled WGS sequence"/>
</dbReference>
<evidence type="ECO:0000256" key="2">
    <source>
        <dbReference type="PIRSR" id="PIRSR613078-1"/>
    </source>
</evidence>
<dbReference type="STRING" id="1423715.FD25_GL000722"/>
<dbReference type="EMBL" id="AZDV01000026">
    <property type="protein sequence ID" value="KRK94748.1"/>
    <property type="molecule type" value="Genomic_DNA"/>
</dbReference>
<gene>
    <name evidence="5" type="ORF">FD25_GL000722</name>
</gene>
<dbReference type="SUPFAM" id="SSF53254">
    <property type="entry name" value="Phosphoglycerate mutase-like"/>
    <property type="match status" value="1"/>
</dbReference>
<dbReference type="Pfam" id="PF00300">
    <property type="entry name" value="His_Phos_1"/>
    <property type="match status" value="1"/>
</dbReference>
<evidence type="ECO:0000313" key="5">
    <source>
        <dbReference type="EMBL" id="KRK94748.1"/>
    </source>
</evidence>
<feature type="binding site" evidence="3">
    <location>
        <begin position="10"/>
        <end position="17"/>
    </location>
    <ligand>
        <name>substrate</name>
    </ligand>
</feature>
<dbReference type="GO" id="GO:0043456">
    <property type="term" value="P:regulation of pentose-phosphate shunt"/>
    <property type="evidence" value="ECO:0007669"/>
    <property type="project" value="TreeGrafter"/>
</dbReference>
<dbReference type="InterPro" id="IPR001345">
    <property type="entry name" value="PG/BPGM_mutase_AS"/>
</dbReference>
<dbReference type="SMART" id="SM00855">
    <property type="entry name" value="PGAM"/>
    <property type="match status" value="1"/>
</dbReference>
<dbReference type="OrthoDB" id="4131070at2"/>
<dbReference type="InterPro" id="IPR051695">
    <property type="entry name" value="Phosphoglycerate_Mutase"/>
</dbReference>
<proteinExistence type="predicted"/>
<feature type="binding site" evidence="3">
    <location>
        <position position="60"/>
    </location>
    <ligand>
        <name>substrate</name>
    </ligand>
</feature>
<accession>A0A0R1LG17</accession>
<organism evidence="5 6">
    <name type="scientific">Levilactobacillus acidifarinae DSM 19394 = JCM 15949</name>
    <dbReference type="NCBI Taxonomy" id="1423715"/>
    <lineage>
        <taxon>Bacteria</taxon>
        <taxon>Bacillati</taxon>
        <taxon>Bacillota</taxon>
        <taxon>Bacilli</taxon>
        <taxon>Lactobacillales</taxon>
        <taxon>Lactobacillaceae</taxon>
        <taxon>Levilactobacillus</taxon>
    </lineage>
</organism>
<sequence length="222" mass="24527">MKTLTVDLVRHGQTLFNILDRLQGWSDSPLSAAGLQTADETGQRLKTVHYDHYYSSDLKRAIDTAHHVIVPNQYSQAEPTQLKDVREVYFGSFEGADNTASWLTAAKPLGFKTQAEIIAHGSFSQARDAMHAADPLHLSEDGQTFETRVNRGLRTLLDQNQDGQRLLVVTHGTYIRSLVLRFGAQFDPLTVFPGNGSVTTLTLQTADNAAGFHAEVTAYNQL</sequence>
<keyword evidence="1" id="KW-0378">Hydrolase</keyword>
<dbReference type="GO" id="GO:0045820">
    <property type="term" value="P:negative regulation of glycolytic process"/>
    <property type="evidence" value="ECO:0007669"/>
    <property type="project" value="TreeGrafter"/>
</dbReference>
<evidence type="ECO:0000256" key="4">
    <source>
        <dbReference type="PIRSR" id="PIRSR613078-3"/>
    </source>
</evidence>
<reference evidence="5 6" key="1">
    <citation type="journal article" date="2015" name="Genome Announc.">
        <title>Expanding the biotechnology potential of lactobacilli through comparative genomics of 213 strains and associated genera.</title>
        <authorList>
            <person name="Sun Z."/>
            <person name="Harris H.M."/>
            <person name="McCann A."/>
            <person name="Guo C."/>
            <person name="Argimon S."/>
            <person name="Zhang W."/>
            <person name="Yang X."/>
            <person name="Jeffery I.B."/>
            <person name="Cooney J.C."/>
            <person name="Kagawa T.F."/>
            <person name="Liu W."/>
            <person name="Song Y."/>
            <person name="Salvetti E."/>
            <person name="Wrobel A."/>
            <person name="Rasinkangas P."/>
            <person name="Parkhill J."/>
            <person name="Rea M.C."/>
            <person name="O'Sullivan O."/>
            <person name="Ritari J."/>
            <person name="Douillard F.P."/>
            <person name="Paul Ross R."/>
            <person name="Yang R."/>
            <person name="Briner A.E."/>
            <person name="Felis G.E."/>
            <person name="de Vos W.M."/>
            <person name="Barrangou R."/>
            <person name="Klaenhammer T.R."/>
            <person name="Caufield P.W."/>
            <person name="Cui Y."/>
            <person name="Zhang H."/>
            <person name="O'Toole P.W."/>
        </authorList>
    </citation>
    <scope>NUCLEOTIDE SEQUENCE [LARGE SCALE GENOMIC DNA]</scope>
    <source>
        <strain evidence="5 6">DSM 19394</strain>
    </source>
</reference>